<dbReference type="PANTHER" id="PTHR37701:SF16">
    <property type="entry name" value="METHYL-CPG-BINDING DOMAIN-CONTAINING PROTEIN 8"/>
    <property type="match status" value="1"/>
</dbReference>
<keyword evidence="3" id="KW-0238">DNA-binding</keyword>
<feature type="region of interest" description="Disordered" evidence="7">
    <location>
        <begin position="335"/>
        <end position="361"/>
    </location>
</feature>
<evidence type="ECO:0000256" key="2">
    <source>
        <dbReference type="ARBA" id="ARBA00023015"/>
    </source>
</evidence>
<evidence type="ECO:0000256" key="7">
    <source>
        <dbReference type="SAM" id="MobiDB-lite"/>
    </source>
</evidence>
<dbReference type="PANTHER" id="PTHR37701">
    <property type="entry name" value="METHYL-CPG-BINDING DOMAIN-CONTAINING PROTEIN 8"/>
    <property type="match status" value="1"/>
</dbReference>
<dbReference type="InterPro" id="IPR037472">
    <property type="entry name" value="MBD8"/>
</dbReference>
<protein>
    <recommendedName>
        <fullName evidence="8">C2H2-type domain-containing protein</fullName>
    </recommendedName>
</protein>
<proteinExistence type="predicted"/>
<keyword evidence="10" id="KW-1185">Reference proteome</keyword>
<dbReference type="Proteomes" id="UP000324897">
    <property type="component" value="Unassembled WGS sequence"/>
</dbReference>
<evidence type="ECO:0000259" key="8">
    <source>
        <dbReference type="PROSITE" id="PS50157"/>
    </source>
</evidence>
<dbReference type="GO" id="GO:0003677">
    <property type="term" value="F:DNA binding"/>
    <property type="evidence" value="ECO:0007669"/>
    <property type="project" value="UniProtKB-KW"/>
</dbReference>
<keyword evidence="5" id="KW-0539">Nucleus</keyword>
<evidence type="ECO:0000313" key="10">
    <source>
        <dbReference type="Proteomes" id="UP000324897"/>
    </source>
</evidence>
<comment type="subcellular location">
    <subcellularLocation>
        <location evidence="1">Nucleus</location>
    </subcellularLocation>
</comment>
<evidence type="ECO:0000256" key="6">
    <source>
        <dbReference type="PROSITE-ProRule" id="PRU00042"/>
    </source>
</evidence>
<accession>A0A5J9T293</accession>
<evidence type="ECO:0000256" key="4">
    <source>
        <dbReference type="ARBA" id="ARBA00023163"/>
    </source>
</evidence>
<dbReference type="Gramene" id="TVU05445">
    <property type="protein sequence ID" value="TVU05445"/>
    <property type="gene ID" value="EJB05_48609"/>
</dbReference>
<feature type="compositionally biased region" description="Polar residues" evidence="7">
    <location>
        <begin position="773"/>
        <end position="784"/>
    </location>
</feature>
<evidence type="ECO:0000256" key="3">
    <source>
        <dbReference type="ARBA" id="ARBA00023125"/>
    </source>
</evidence>
<dbReference type="EMBL" id="RWGY01000051">
    <property type="protein sequence ID" value="TVU05445.1"/>
    <property type="molecule type" value="Genomic_DNA"/>
</dbReference>
<evidence type="ECO:0000256" key="1">
    <source>
        <dbReference type="ARBA" id="ARBA00004123"/>
    </source>
</evidence>
<feature type="compositionally biased region" description="Polar residues" evidence="7">
    <location>
        <begin position="711"/>
        <end position="757"/>
    </location>
</feature>
<dbReference type="SMART" id="SM00355">
    <property type="entry name" value="ZnF_C2H2"/>
    <property type="match status" value="2"/>
</dbReference>
<keyword evidence="4" id="KW-0804">Transcription</keyword>
<reference evidence="9 10" key="1">
    <citation type="journal article" date="2019" name="Sci. Rep.">
        <title>A high-quality genome of Eragrostis curvula grass provides insights into Poaceae evolution and supports new strategies to enhance forage quality.</title>
        <authorList>
            <person name="Carballo J."/>
            <person name="Santos B.A.C.M."/>
            <person name="Zappacosta D."/>
            <person name="Garbus I."/>
            <person name="Selva J.P."/>
            <person name="Gallo C.A."/>
            <person name="Diaz A."/>
            <person name="Albertini E."/>
            <person name="Caccamo M."/>
            <person name="Echenique V."/>
        </authorList>
    </citation>
    <scope>NUCLEOTIDE SEQUENCE [LARGE SCALE GENOMIC DNA]</scope>
    <source>
        <strain evidence="10">cv. Victoria</strain>
        <tissue evidence="9">Leaf</tissue>
    </source>
</reference>
<feature type="region of interest" description="Disordered" evidence="7">
    <location>
        <begin position="709"/>
        <end position="757"/>
    </location>
</feature>
<keyword evidence="6" id="KW-0479">Metal-binding</keyword>
<comment type="caution">
    <text evidence="9">The sequence shown here is derived from an EMBL/GenBank/DDBJ whole genome shotgun (WGS) entry which is preliminary data.</text>
</comment>
<feature type="compositionally biased region" description="Polar residues" evidence="7">
    <location>
        <begin position="861"/>
        <end position="871"/>
    </location>
</feature>
<sequence length="981" mass="105692">MASEAELMGFISSLAGKWASQRRRRKFVDASFFGDHLPRGWTLLLGLKRKEGVTWVHCFSYVSPKGSQFATCKEVSAYLMSLLGYPEAKTVTKQYNSTGKSDLCGDNGRDDVIGFQHQTGSSVDNSNVLSVTFSNYSGHLKDNDERNVDTVNAYECQKSNLTFQDQDSYSQHNISSHEITAKRRRTGKFGEPVVGKDGKFECPVCHKTFAEESRYFGHVGAHARYEGMTPSTFLDKITSGKVDSNSLAEISFSLQELTESSELNNKASDGEAGCQHLSGSSEHGRNSSKVKELFSANCLDGFSRPNEAWRRHEDIPSVSYAPSTVNVAVQQVTSNCNGQPDRSRNGSEVTIHNDQAGSHHVFRPNTFGTANRYQDQIVDPGMASKHGMVNNTVKARDVNLNSCLGSQPPFTAKCFSGSFNNIGGASSNSSSSAPNNTGVANKTFVAASTCFSGSYGKDSGGGGGNSNFFGNKNNTVMYQSNMGMRPVSPVETEGGCFASHSLLSENSDKGRASNTKHQMDNIKSRASNDTGFGFEAYNNNNNMFGGATQERGFAQFSSGFAQRKPNVSSRCSLPESNMPKARNLIKGSDVNSMNRTLVNRSDVNCMRDAFANRHMSNNKSNVSMHEMMRNSNDEMQNCSDHAPGRAPPAAVSTSQNVNGRASAQGNFGSMSSMVRSVGDAAVSHTSQDQCDLQLGFGIQKQQIFSDYGEFRSTTSGSPQLDMPRNNSLPTGSSQFGSTAEPNSFPAGSSQFGSSTGPNFVPTSFQFGIMARPNSVSPAQSSQFGSMPRPNSGPHVKSAQFENIARPNCLSHPDSSQFGSMPRPNCVPPPDSSQFGSMARPNSVPHAKSSQFGSMARPNSVPPASSSQFGGTARSNALLPAEASQFGGIPRQNFESRTEPILVLGYAPQMGNAPPVQVEWDLSSPKVTGSMIACVCIWCNSQFYHFGPPDGHQAGSFGFICPACKEKIAGHPNMRNNGSWQP</sequence>
<keyword evidence="2" id="KW-0805">Transcription regulation</keyword>
<dbReference type="InterPro" id="IPR013087">
    <property type="entry name" value="Znf_C2H2_type"/>
</dbReference>
<feature type="region of interest" description="Disordered" evidence="7">
    <location>
        <begin position="773"/>
        <end position="871"/>
    </location>
</feature>
<feature type="compositionally biased region" description="Polar residues" evidence="7">
    <location>
        <begin position="335"/>
        <end position="356"/>
    </location>
</feature>
<keyword evidence="6" id="KW-0863">Zinc-finger</keyword>
<dbReference type="SUPFAM" id="SSF54171">
    <property type="entry name" value="DNA-binding domain"/>
    <property type="match status" value="1"/>
</dbReference>
<feature type="region of interest" description="Disordered" evidence="7">
    <location>
        <begin position="634"/>
        <end position="653"/>
    </location>
</feature>
<organism evidence="9 10">
    <name type="scientific">Eragrostis curvula</name>
    <name type="common">weeping love grass</name>
    <dbReference type="NCBI Taxonomy" id="38414"/>
    <lineage>
        <taxon>Eukaryota</taxon>
        <taxon>Viridiplantae</taxon>
        <taxon>Streptophyta</taxon>
        <taxon>Embryophyta</taxon>
        <taxon>Tracheophyta</taxon>
        <taxon>Spermatophyta</taxon>
        <taxon>Magnoliopsida</taxon>
        <taxon>Liliopsida</taxon>
        <taxon>Poales</taxon>
        <taxon>Poaceae</taxon>
        <taxon>PACMAD clade</taxon>
        <taxon>Chloridoideae</taxon>
        <taxon>Eragrostideae</taxon>
        <taxon>Eragrostidinae</taxon>
        <taxon>Eragrostis</taxon>
    </lineage>
</organism>
<gene>
    <name evidence="9" type="ORF">EJB05_48609</name>
</gene>
<dbReference type="InterPro" id="IPR016177">
    <property type="entry name" value="DNA-bd_dom_sf"/>
</dbReference>
<dbReference type="PROSITE" id="PS50157">
    <property type="entry name" value="ZINC_FINGER_C2H2_2"/>
    <property type="match status" value="1"/>
</dbReference>
<dbReference type="GO" id="GO:0008270">
    <property type="term" value="F:zinc ion binding"/>
    <property type="evidence" value="ECO:0007669"/>
    <property type="project" value="UniProtKB-KW"/>
</dbReference>
<keyword evidence="6" id="KW-0862">Zinc</keyword>
<feature type="domain" description="C2H2-type" evidence="8">
    <location>
        <begin position="200"/>
        <end position="227"/>
    </location>
</feature>
<feature type="region of interest" description="Disordered" evidence="7">
    <location>
        <begin position="261"/>
        <end position="288"/>
    </location>
</feature>
<dbReference type="AlphaFoldDB" id="A0A5J9T293"/>
<dbReference type="PROSITE" id="PS00028">
    <property type="entry name" value="ZINC_FINGER_C2H2_1"/>
    <property type="match status" value="1"/>
</dbReference>
<name>A0A5J9T293_9POAL</name>
<evidence type="ECO:0000256" key="5">
    <source>
        <dbReference type="ARBA" id="ARBA00023242"/>
    </source>
</evidence>
<evidence type="ECO:0000313" key="9">
    <source>
        <dbReference type="EMBL" id="TVU05445.1"/>
    </source>
</evidence>
<dbReference type="OrthoDB" id="1893318at2759"/>
<dbReference type="GO" id="GO:0005634">
    <property type="term" value="C:nucleus"/>
    <property type="evidence" value="ECO:0007669"/>
    <property type="project" value="UniProtKB-SubCell"/>
</dbReference>